<dbReference type="Proteomes" id="UP000192095">
    <property type="component" value="Chromosome"/>
</dbReference>
<evidence type="ECO:0000313" key="2">
    <source>
        <dbReference type="Proteomes" id="UP000192095"/>
    </source>
</evidence>
<accession>A0A0V8AJK6</accession>
<name>A0A0V8AJK6_LACLL</name>
<dbReference type="AlphaFoldDB" id="A0A0V8AJK6"/>
<dbReference type="InterPro" id="IPR014825">
    <property type="entry name" value="DNA_alkylation"/>
</dbReference>
<organism evidence="1 2">
    <name type="scientific">Lactococcus lactis subsp. lactis</name>
    <name type="common">Streptococcus lactis</name>
    <dbReference type="NCBI Taxonomy" id="1360"/>
    <lineage>
        <taxon>Bacteria</taxon>
        <taxon>Bacillati</taxon>
        <taxon>Bacillota</taxon>
        <taxon>Bacilli</taxon>
        <taxon>Lactobacillales</taxon>
        <taxon>Streptococcaceae</taxon>
        <taxon>Lactococcus</taxon>
    </lineage>
</organism>
<dbReference type="CDD" id="cd07064">
    <property type="entry name" value="AlkD_like_1"/>
    <property type="match status" value="1"/>
</dbReference>
<dbReference type="Gene3D" id="1.20.1660.10">
    <property type="entry name" value="Hypothetical protein (EF3068)"/>
    <property type="match status" value="1"/>
</dbReference>
<dbReference type="Pfam" id="PF08713">
    <property type="entry name" value="DNA_alkylation"/>
    <property type="match status" value="1"/>
</dbReference>
<sequence>MINIIEEFRQHKNEENAEKQVAYLRHQFEFIGLKTPERRLLAKDFLKEKKGDKQIDWELVFEFWNLPEREFQYLALDYLHQMKKWLIFDDMEKIKKLTVSKSWWDTVDALDELVGHLLLTGRKQATENDSTAYEQVKTLVKEWAQAENFWIRRIAIDCQLSFKNQTDLELLSYNIEKNLLGSSFADEFFITKAIGWALRDLAKTNSAWVIKFIEEHENKMAKLSIREASKHL</sequence>
<dbReference type="InterPro" id="IPR016024">
    <property type="entry name" value="ARM-type_fold"/>
</dbReference>
<dbReference type="PANTHER" id="PTHR34070">
    <property type="entry name" value="ARMADILLO-TYPE FOLD"/>
    <property type="match status" value="1"/>
</dbReference>
<protein>
    <submittedName>
        <fullName evidence="1">DNA alkylation repair protein</fullName>
    </submittedName>
</protein>
<reference evidence="1 2" key="1">
    <citation type="journal article" date="2017" name="BMC Genomics">
        <title>Comparative and functional genomics of the Lactococcus lactis taxon; insights into evolution and niche adaptation.</title>
        <authorList>
            <person name="Kelleher P."/>
            <person name="Bottacini F."/>
            <person name="Mahony J."/>
            <person name="Kilcawley K.N."/>
            <person name="van Sinderen D."/>
        </authorList>
    </citation>
    <scope>NUCLEOTIDE SEQUENCE [LARGE SCALE GENOMIC DNA]</scope>
    <source>
        <strain evidence="1 2">UC06</strain>
    </source>
</reference>
<gene>
    <name evidence="1" type="ORF">LLUC06_2358</name>
</gene>
<dbReference type="RefSeq" id="WP_058203706.1">
    <property type="nucleotide sequence ID" value="NZ_CP015902.2"/>
</dbReference>
<dbReference type="EMBL" id="CP015902">
    <property type="protein sequence ID" value="ARE21899.1"/>
    <property type="molecule type" value="Genomic_DNA"/>
</dbReference>
<dbReference type="PANTHER" id="PTHR34070:SF1">
    <property type="entry name" value="DNA ALKYLATION REPAIR PROTEIN"/>
    <property type="match status" value="1"/>
</dbReference>
<dbReference type="Gene3D" id="1.25.40.290">
    <property type="entry name" value="ARM repeat domains"/>
    <property type="match status" value="1"/>
</dbReference>
<proteinExistence type="predicted"/>
<dbReference type="SUPFAM" id="SSF48371">
    <property type="entry name" value="ARM repeat"/>
    <property type="match status" value="1"/>
</dbReference>
<evidence type="ECO:0000313" key="1">
    <source>
        <dbReference type="EMBL" id="ARE21899.1"/>
    </source>
</evidence>